<sequence>MDTFDAAYANYLKLLAKLDKTDDITEKNQIFRQLTQLLCELEQGLKNKSTPSGCREELAYWL</sequence>
<accession>A0ABS0YS24</accession>
<dbReference type="RefSeq" id="WP_199395219.1">
    <property type="nucleotide sequence ID" value="NZ_JAEMHK010000007.1"/>
</dbReference>
<dbReference type="EMBL" id="JAEMHK010000007">
    <property type="protein sequence ID" value="MBJ6800721.1"/>
    <property type="molecule type" value="Genomic_DNA"/>
</dbReference>
<comment type="caution">
    <text evidence="1">The sequence shown here is derived from an EMBL/GenBank/DDBJ whole genome shotgun (WGS) entry which is preliminary data.</text>
</comment>
<name>A0ABS0YS24_9BACT</name>
<protein>
    <submittedName>
        <fullName evidence="1">Uncharacterized protein</fullName>
    </submittedName>
</protein>
<keyword evidence="2" id="KW-1185">Reference proteome</keyword>
<evidence type="ECO:0000313" key="1">
    <source>
        <dbReference type="EMBL" id="MBJ6800721.1"/>
    </source>
</evidence>
<proteinExistence type="predicted"/>
<dbReference type="Proteomes" id="UP000641025">
    <property type="component" value="Unassembled WGS sequence"/>
</dbReference>
<gene>
    <name evidence="1" type="ORF">JFN90_11320</name>
</gene>
<evidence type="ECO:0000313" key="2">
    <source>
        <dbReference type="Proteomes" id="UP000641025"/>
    </source>
</evidence>
<reference evidence="1 2" key="1">
    <citation type="submission" date="2020-12" db="EMBL/GenBank/DDBJ databases">
        <title>Geomonas sp. Red259, isolated from paddy soil.</title>
        <authorList>
            <person name="Xu Z."/>
            <person name="Zhang Z."/>
            <person name="Masuda Y."/>
            <person name="Itoh H."/>
            <person name="Senoo K."/>
        </authorList>
    </citation>
    <scope>NUCLEOTIDE SEQUENCE [LARGE SCALE GENOMIC DNA]</scope>
    <source>
        <strain evidence="1 2">Red259</strain>
    </source>
</reference>
<organism evidence="1 2">
    <name type="scientific">Geomonas propionica</name>
    <dbReference type="NCBI Taxonomy" id="2798582"/>
    <lineage>
        <taxon>Bacteria</taxon>
        <taxon>Pseudomonadati</taxon>
        <taxon>Thermodesulfobacteriota</taxon>
        <taxon>Desulfuromonadia</taxon>
        <taxon>Geobacterales</taxon>
        <taxon>Geobacteraceae</taxon>
        <taxon>Geomonas</taxon>
    </lineage>
</organism>